<feature type="region of interest" description="Disordered" evidence="6">
    <location>
        <begin position="284"/>
        <end position="308"/>
    </location>
</feature>
<evidence type="ECO:0000313" key="9">
    <source>
        <dbReference type="Proteomes" id="UP000521199"/>
    </source>
</evidence>
<evidence type="ECO:0000313" key="8">
    <source>
        <dbReference type="EMBL" id="MBB5207437.1"/>
    </source>
</evidence>
<dbReference type="NCBIfam" id="TIGR00219">
    <property type="entry name" value="mreC"/>
    <property type="match status" value="1"/>
</dbReference>
<dbReference type="PANTHER" id="PTHR34138">
    <property type="entry name" value="CELL SHAPE-DETERMINING PROTEIN MREC"/>
    <property type="match status" value="1"/>
</dbReference>
<evidence type="ECO:0000259" key="7">
    <source>
        <dbReference type="Pfam" id="PF04085"/>
    </source>
</evidence>
<feature type="domain" description="Rod shape-determining protein MreC beta-barrel core" evidence="7">
    <location>
        <begin position="132"/>
        <end position="277"/>
    </location>
</feature>
<proteinExistence type="inferred from homology"/>
<dbReference type="InterPro" id="IPR007221">
    <property type="entry name" value="MreC"/>
</dbReference>
<evidence type="ECO:0000256" key="6">
    <source>
        <dbReference type="SAM" id="MobiDB-lite"/>
    </source>
</evidence>
<protein>
    <recommendedName>
        <fullName evidence="2 5">Cell shape-determining protein MreC</fullName>
    </recommendedName>
    <alternativeName>
        <fullName evidence="4 5">Cell shape protein MreC</fullName>
    </alternativeName>
</protein>
<evidence type="ECO:0000256" key="5">
    <source>
        <dbReference type="PIRNR" id="PIRNR038471"/>
    </source>
</evidence>
<comment type="function">
    <text evidence="5">Involved in formation and maintenance of cell shape.</text>
</comment>
<feature type="compositionally biased region" description="Low complexity" evidence="6">
    <location>
        <begin position="295"/>
        <end position="308"/>
    </location>
</feature>
<dbReference type="Gene3D" id="2.40.10.340">
    <property type="entry name" value="Rod shape-determining protein MreC, domain 1"/>
    <property type="match status" value="1"/>
</dbReference>
<dbReference type="GO" id="GO:0005886">
    <property type="term" value="C:plasma membrane"/>
    <property type="evidence" value="ECO:0007669"/>
    <property type="project" value="TreeGrafter"/>
</dbReference>
<dbReference type="InterPro" id="IPR042175">
    <property type="entry name" value="Cell/Rod_MreC_2"/>
</dbReference>
<accession>A0A7W8D667</accession>
<dbReference type="GO" id="GO:0008360">
    <property type="term" value="P:regulation of cell shape"/>
    <property type="evidence" value="ECO:0007669"/>
    <property type="project" value="UniProtKB-KW"/>
</dbReference>
<reference evidence="8 9" key="1">
    <citation type="submission" date="2020-08" db="EMBL/GenBank/DDBJ databases">
        <title>Genomic Encyclopedia of Type Strains, Phase IV (KMG-IV): sequencing the most valuable type-strain genomes for metagenomic binning, comparative biology and taxonomic classification.</title>
        <authorList>
            <person name="Goeker M."/>
        </authorList>
    </citation>
    <scope>NUCLEOTIDE SEQUENCE [LARGE SCALE GENOMIC DNA]</scope>
    <source>
        <strain evidence="8 9">DSM 24163</strain>
    </source>
</reference>
<comment type="caution">
    <text evidence="8">The sequence shown here is derived from an EMBL/GenBank/DDBJ whole genome shotgun (WGS) entry which is preliminary data.</text>
</comment>
<dbReference type="PANTHER" id="PTHR34138:SF1">
    <property type="entry name" value="CELL SHAPE-DETERMINING PROTEIN MREC"/>
    <property type="match status" value="1"/>
</dbReference>
<evidence type="ECO:0000256" key="1">
    <source>
        <dbReference type="ARBA" id="ARBA00009369"/>
    </source>
</evidence>
<sequence length="308" mass="32374">MAYTGNASGSLFAEGGAGTLKLLMYLTMALVLMVADHRGGYLDAVRAAAGMLTGPLYMIASSPARLVTATRDQLASQQDLLRENRELREQLLRGSARMNRLQAVQIENQRLRDLLGGTRGLQLSVQLAGMVDVDLDPFRHRIVLDAGQQRGVRVGLAVIDGAGVVGQIIATTPMNSTAMLVTDPSHAIPVQVVRSGQRSIAFGTGRLDALELPNIPLSADVQVGDELITSGLGGTFPAGFPVGRIVSLQPDDTRLFVVAQAHPAATLERNGEVLLVWNTGIEDTRDEMGPPAPDAAPTAASPSTGGGP</sequence>
<evidence type="ECO:0000256" key="4">
    <source>
        <dbReference type="ARBA" id="ARBA00032089"/>
    </source>
</evidence>
<dbReference type="AlphaFoldDB" id="A0A7W8D667"/>
<comment type="similarity">
    <text evidence="1 5">Belongs to the MreC family.</text>
</comment>
<dbReference type="EMBL" id="JACHHP010000002">
    <property type="protein sequence ID" value="MBB5207437.1"/>
    <property type="molecule type" value="Genomic_DNA"/>
</dbReference>
<keyword evidence="3 5" id="KW-0133">Cell shape</keyword>
<evidence type="ECO:0000256" key="3">
    <source>
        <dbReference type="ARBA" id="ARBA00022960"/>
    </source>
</evidence>
<dbReference type="Pfam" id="PF04085">
    <property type="entry name" value="MreC"/>
    <property type="match status" value="1"/>
</dbReference>
<evidence type="ECO:0000256" key="2">
    <source>
        <dbReference type="ARBA" id="ARBA00013855"/>
    </source>
</evidence>
<name>A0A7W8D667_9GAMM</name>
<dbReference type="Gene3D" id="2.40.10.350">
    <property type="entry name" value="Rod shape-determining protein MreC, domain 2"/>
    <property type="match status" value="1"/>
</dbReference>
<dbReference type="RefSeq" id="WP_183959995.1">
    <property type="nucleotide sequence ID" value="NZ_JACHHP010000002.1"/>
</dbReference>
<dbReference type="InterPro" id="IPR055342">
    <property type="entry name" value="MreC_beta-barrel_core"/>
</dbReference>
<organism evidence="8 9">
    <name type="scientific">Chiayiivirga flava</name>
    <dbReference type="NCBI Taxonomy" id="659595"/>
    <lineage>
        <taxon>Bacteria</taxon>
        <taxon>Pseudomonadati</taxon>
        <taxon>Pseudomonadota</taxon>
        <taxon>Gammaproteobacteria</taxon>
        <taxon>Lysobacterales</taxon>
        <taxon>Lysobacteraceae</taxon>
        <taxon>Chiayiivirga</taxon>
    </lineage>
</organism>
<dbReference type="Proteomes" id="UP000521199">
    <property type="component" value="Unassembled WGS sequence"/>
</dbReference>
<gene>
    <name evidence="8" type="ORF">HNQ52_000966</name>
</gene>
<dbReference type="InterPro" id="IPR042177">
    <property type="entry name" value="Cell/Rod_1"/>
</dbReference>
<dbReference type="PIRSF" id="PIRSF038471">
    <property type="entry name" value="MreC"/>
    <property type="match status" value="1"/>
</dbReference>
<keyword evidence="9" id="KW-1185">Reference proteome</keyword>